<gene>
    <name evidence="11" type="ORF">RT41_GL000839</name>
</gene>
<dbReference type="GO" id="GO:0005737">
    <property type="term" value="C:cytoplasm"/>
    <property type="evidence" value="ECO:0007669"/>
    <property type="project" value="UniProtKB-SubCell"/>
</dbReference>
<protein>
    <submittedName>
        <fullName evidence="11">PTS sugar transporter subunit IIA</fullName>
    </submittedName>
</protein>
<keyword evidence="9" id="KW-1133">Transmembrane helix</keyword>
<dbReference type="GO" id="GO:0009401">
    <property type="term" value="P:phosphoenolpyruvate-dependent sugar phosphotransferase system"/>
    <property type="evidence" value="ECO:0007669"/>
    <property type="project" value="UniProtKB-KW"/>
</dbReference>
<evidence type="ECO:0000256" key="5">
    <source>
        <dbReference type="ARBA" id="ARBA00022679"/>
    </source>
</evidence>
<organism evidence="11 12">
    <name type="scientific">Lactococcus fujiensis JCM 16395</name>
    <dbReference type="NCBI Taxonomy" id="1291764"/>
    <lineage>
        <taxon>Bacteria</taxon>
        <taxon>Bacillati</taxon>
        <taxon>Bacillota</taxon>
        <taxon>Bacilli</taxon>
        <taxon>Lactobacillales</taxon>
        <taxon>Streptococcaceae</taxon>
        <taxon>Lactococcus</taxon>
    </lineage>
</organism>
<dbReference type="PROSITE" id="PS51093">
    <property type="entry name" value="PTS_EIIA_TYPE_1"/>
    <property type="match status" value="1"/>
</dbReference>
<keyword evidence="3" id="KW-0813">Transport</keyword>
<evidence type="ECO:0000256" key="3">
    <source>
        <dbReference type="ARBA" id="ARBA00022448"/>
    </source>
</evidence>
<comment type="caution">
    <text evidence="11">The sequence shown here is derived from an EMBL/GenBank/DDBJ whole genome shotgun (WGS) entry which is preliminary data.</text>
</comment>
<evidence type="ECO:0000256" key="7">
    <source>
        <dbReference type="ARBA" id="ARBA00022692"/>
    </source>
</evidence>
<reference evidence="11 12" key="1">
    <citation type="submission" date="2014-12" db="EMBL/GenBank/DDBJ databases">
        <title>Draft genome sequences of 10 type strains of Lactococcus.</title>
        <authorList>
            <person name="Sun Z."/>
            <person name="Zhong Z."/>
            <person name="Liu W."/>
            <person name="Zhang W."/>
            <person name="Zhang H."/>
        </authorList>
    </citation>
    <scope>NUCLEOTIDE SEQUENCE [LARGE SCALE GENOMIC DNA]</scope>
    <source>
        <strain evidence="11 12">JCM 16395</strain>
    </source>
</reference>
<feature type="domain" description="PTS EIIA type-1" evidence="10">
    <location>
        <begin position="32"/>
        <end position="134"/>
    </location>
</feature>
<accession>A0A2A5RNW0</accession>
<keyword evidence="8" id="KW-0418">Kinase</keyword>
<evidence type="ECO:0000313" key="11">
    <source>
        <dbReference type="EMBL" id="PCS01049.1"/>
    </source>
</evidence>
<sequence length="161" mass="17086">MFGFGKKKELQADEGLYAPLSGEVIGIEDVNDPVFAKKIMGDGYAVQPTGNKIVAPVTGRVELVQGHAIGFVRADGLEILLHVGIDTVSLKGAPFHFKVKVGDILDGGDDCGSVDWTQVEEAGLEKTTMVVFTNTADKLNHFEVKKGNTQVGEKVGQATAS</sequence>
<evidence type="ECO:0000256" key="4">
    <source>
        <dbReference type="ARBA" id="ARBA00022597"/>
    </source>
</evidence>
<comment type="subcellular location">
    <subcellularLocation>
        <location evidence="2">Cell membrane</location>
        <topology evidence="2">Multi-pass membrane protein</topology>
    </subcellularLocation>
    <subcellularLocation>
        <location evidence="1">Cytoplasm</location>
    </subcellularLocation>
</comment>
<dbReference type="Gene3D" id="2.70.70.10">
    <property type="entry name" value="Glucose Permease (Domain IIA)"/>
    <property type="match status" value="1"/>
</dbReference>
<dbReference type="EMBL" id="JXJU01000002">
    <property type="protein sequence ID" value="PCS01049.1"/>
    <property type="molecule type" value="Genomic_DNA"/>
</dbReference>
<dbReference type="NCBIfam" id="TIGR00830">
    <property type="entry name" value="PTBA"/>
    <property type="match status" value="1"/>
</dbReference>
<dbReference type="Proteomes" id="UP000218181">
    <property type="component" value="Unassembled WGS sequence"/>
</dbReference>
<keyword evidence="9" id="KW-0472">Membrane</keyword>
<dbReference type="GO" id="GO:0005886">
    <property type="term" value="C:plasma membrane"/>
    <property type="evidence" value="ECO:0007669"/>
    <property type="project" value="UniProtKB-SubCell"/>
</dbReference>
<dbReference type="AlphaFoldDB" id="A0A2A5RNW0"/>
<dbReference type="SUPFAM" id="SSF51261">
    <property type="entry name" value="Duplicated hybrid motif"/>
    <property type="match status" value="1"/>
</dbReference>
<evidence type="ECO:0000256" key="9">
    <source>
        <dbReference type="ARBA" id="ARBA00022989"/>
    </source>
</evidence>
<evidence type="ECO:0000256" key="6">
    <source>
        <dbReference type="ARBA" id="ARBA00022683"/>
    </source>
</evidence>
<dbReference type="GO" id="GO:0016301">
    <property type="term" value="F:kinase activity"/>
    <property type="evidence" value="ECO:0007669"/>
    <property type="project" value="UniProtKB-KW"/>
</dbReference>
<dbReference type="PROSITE" id="PS00371">
    <property type="entry name" value="PTS_EIIA_TYPE_1_HIS"/>
    <property type="match status" value="1"/>
</dbReference>
<evidence type="ECO:0000259" key="10">
    <source>
        <dbReference type="PROSITE" id="PS51093"/>
    </source>
</evidence>
<proteinExistence type="predicted"/>
<evidence type="ECO:0000256" key="1">
    <source>
        <dbReference type="ARBA" id="ARBA00004496"/>
    </source>
</evidence>
<dbReference type="FunFam" id="2.70.70.10:FF:000001">
    <property type="entry name" value="PTS system glucose-specific IIA component"/>
    <property type="match status" value="1"/>
</dbReference>
<dbReference type="InterPro" id="IPR050890">
    <property type="entry name" value="PTS_EIIA_component"/>
</dbReference>
<keyword evidence="5" id="KW-0808">Transferase</keyword>
<dbReference type="RefSeq" id="WP_096817286.1">
    <property type="nucleotide sequence ID" value="NZ_JXJU01000002.1"/>
</dbReference>
<keyword evidence="12" id="KW-1185">Reference proteome</keyword>
<keyword evidence="4 11" id="KW-0762">Sugar transport</keyword>
<dbReference type="STRING" id="1291764.GCA_001311235_00996"/>
<name>A0A2A5RNW0_9LACT</name>
<dbReference type="OrthoDB" id="9769191at2"/>
<keyword evidence="6" id="KW-0598">Phosphotransferase system</keyword>
<evidence type="ECO:0000313" key="12">
    <source>
        <dbReference type="Proteomes" id="UP000218181"/>
    </source>
</evidence>
<dbReference type="Pfam" id="PF00358">
    <property type="entry name" value="PTS_EIIA_1"/>
    <property type="match status" value="1"/>
</dbReference>
<evidence type="ECO:0000256" key="2">
    <source>
        <dbReference type="ARBA" id="ARBA00004651"/>
    </source>
</evidence>
<keyword evidence="7" id="KW-0812">Transmembrane</keyword>
<dbReference type="InterPro" id="IPR001127">
    <property type="entry name" value="PTS_EIIA_1_perm"/>
</dbReference>
<dbReference type="InterPro" id="IPR011055">
    <property type="entry name" value="Dup_hybrid_motif"/>
</dbReference>
<dbReference type="PANTHER" id="PTHR45008:SF1">
    <property type="entry name" value="PTS SYSTEM GLUCOSE-SPECIFIC EIIA COMPONENT"/>
    <property type="match status" value="1"/>
</dbReference>
<evidence type="ECO:0000256" key="8">
    <source>
        <dbReference type="ARBA" id="ARBA00022777"/>
    </source>
</evidence>
<dbReference type="PANTHER" id="PTHR45008">
    <property type="entry name" value="PTS SYSTEM GLUCOSE-SPECIFIC EIIA COMPONENT"/>
    <property type="match status" value="1"/>
</dbReference>